<evidence type="ECO:0000256" key="1">
    <source>
        <dbReference type="SAM" id="MobiDB-lite"/>
    </source>
</evidence>
<sequence length="64" mass="6909">MPPIRDDGSRSTPARLRAASRPYARGGRGPRTEPPAAGFVPDRLRSKALSPQRVFALRAARAVV</sequence>
<name>A0A1I3CRY0_9RHOB</name>
<dbReference type="EMBL" id="FOQH01000002">
    <property type="protein sequence ID" value="SFH77021.1"/>
    <property type="molecule type" value="Genomic_DNA"/>
</dbReference>
<evidence type="ECO:0000313" key="3">
    <source>
        <dbReference type="Proteomes" id="UP000199377"/>
    </source>
</evidence>
<dbReference type="AlphaFoldDB" id="A0A1I3CRY0"/>
<accession>A0A1I3CRY0</accession>
<organism evidence="2 3">
    <name type="scientific">Albimonas pacifica</name>
    <dbReference type="NCBI Taxonomy" id="1114924"/>
    <lineage>
        <taxon>Bacteria</taxon>
        <taxon>Pseudomonadati</taxon>
        <taxon>Pseudomonadota</taxon>
        <taxon>Alphaproteobacteria</taxon>
        <taxon>Rhodobacterales</taxon>
        <taxon>Paracoccaceae</taxon>
        <taxon>Albimonas</taxon>
    </lineage>
</organism>
<dbReference type="STRING" id="1114924.SAMN05216258_102161"/>
<keyword evidence="3" id="KW-1185">Reference proteome</keyword>
<proteinExistence type="predicted"/>
<gene>
    <name evidence="2" type="ORF">SAMN05216258_102161</name>
</gene>
<evidence type="ECO:0000313" key="2">
    <source>
        <dbReference type="EMBL" id="SFH77021.1"/>
    </source>
</evidence>
<dbReference type="Proteomes" id="UP000199377">
    <property type="component" value="Unassembled WGS sequence"/>
</dbReference>
<reference evidence="2 3" key="1">
    <citation type="submission" date="2016-10" db="EMBL/GenBank/DDBJ databases">
        <authorList>
            <person name="de Groot N.N."/>
        </authorList>
    </citation>
    <scope>NUCLEOTIDE SEQUENCE [LARGE SCALE GENOMIC DNA]</scope>
    <source>
        <strain evidence="2 3">CGMCC 1.11030</strain>
    </source>
</reference>
<protein>
    <submittedName>
        <fullName evidence="2">Uncharacterized protein</fullName>
    </submittedName>
</protein>
<feature type="region of interest" description="Disordered" evidence="1">
    <location>
        <begin position="1"/>
        <end position="41"/>
    </location>
</feature>